<accession>A0A090G3S6</accession>
<evidence type="ECO:0000256" key="6">
    <source>
        <dbReference type="PROSITE-ProRule" id="PRU00169"/>
    </source>
</evidence>
<proteinExistence type="predicted"/>
<dbReference type="Gene3D" id="3.40.50.2300">
    <property type="match status" value="1"/>
</dbReference>
<evidence type="ECO:0000256" key="5">
    <source>
        <dbReference type="ARBA" id="ARBA00023163"/>
    </source>
</evidence>
<keyword evidence="2" id="KW-0902">Two-component regulatory system</keyword>
<evidence type="ECO:0000256" key="3">
    <source>
        <dbReference type="ARBA" id="ARBA00023015"/>
    </source>
</evidence>
<dbReference type="GO" id="GO:0000160">
    <property type="term" value="P:phosphorelay signal transduction system"/>
    <property type="evidence" value="ECO:0007669"/>
    <property type="project" value="UniProtKB-KW"/>
</dbReference>
<dbReference type="SUPFAM" id="SSF52172">
    <property type="entry name" value="CheY-like"/>
    <property type="match status" value="1"/>
</dbReference>
<gene>
    <name evidence="8" type="ORF">MPL3365_210165</name>
</gene>
<evidence type="ECO:0000313" key="8">
    <source>
        <dbReference type="EMBL" id="CDX55963.1"/>
    </source>
</evidence>
<dbReference type="AlphaFoldDB" id="A0A090G3S6"/>
<evidence type="ECO:0000256" key="2">
    <source>
        <dbReference type="ARBA" id="ARBA00023012"/>
    </source>
</evidence>
<dbReference type="PANTHER" id="PTHR44591:SF3">
    <property type="entry name" value="RESPONSE REGULATORY DOMAIN-CONTAINING PROTEIN"/>
    <property type="match status" value="1"/>
</dbReference>
<evidence type="ECO:0000256" key="1">
    <source>
        <dbReference type="ARBA" id="ARBA00022553"/>
    </source>
</evidence>
<keyword evidence="1 6" id="KW-0597">Phosphoprotein</keyword>
<dbReference type="SMART" id="SM00448">
    <property type="entry name" value="REC"/>
    <property type="match status" value="1"/>
</dbReference>
<feature type="domain" description="Response regulatory" evidence="7">
    <location>
        <begin position="47"/>
        <end position="163"/>
    </location>
</feature>
<dbReference type="Proteomes" id="UP000046122">
    <property type="component" value="Unassembled WGS sequence"/>
</dbReference>
<dbReference type="GO" id="GO:0003677">
    <property type="term" value="F:DNA binding"/>
    <property type="evidence" value="ECO:0007669"/>
    <property type="project" value="UniProtKB-KW"/>
</dbReference>
<dbReference type="InterPro" id="IPR001789">
    <property type="entry name" value="Sig_transdc_resp-reg_receiver"/>
</dbReference>
<evidence type="ECO:0000313" key="9">
    <source>
        <dbReference type="Proteomes" id="UP000046122"/>
    </source>
</evidence>
<name>A0A090G3S6_MESPL</name>
<dbReference type="FunFam" id="3.40.50.2300:FF:000001">
    <property type="entry name" value="DNA-binding response regulator PhoB"/>
    <property type="match status" value="1"/>
</dbReference>
<feature type="modified residue" description="4-aspartylphosphate" evidence="6">
    <location>
        <position position="96"/>
    </location>
</feature>
<organism evidence="8 9">
    <name type="scientific">Mesorhizobium plurifarium</name>
    <dbReference type="NCBI Taxonomy" id="69974"/>
    <lineage>
        <taxon>Bacteria</taxon>
        <taxon>Pseudomonadati</taxon>
        <taxon>Pseudomonadota</taxon>
        <taxon>Alphaproteobacteria</taxon>
        <taxon>Hyphomicrobiales</taxon>
        <taxon>Phyllobacteriaceae</taxon>
        <taxon>Mesorhizobium</taxon>
    </lineage>
</organism>
<keyword evidence="3" id="KW-0805">Transcription regulation</keyword>
<sequence>MIEQQLVGSGDCAHLVSGAALADGGSWLVTPGGDGTGAGLVDGAKARILICDDDPLLLELMEFRLRAKGYEVVKAVDGAEALEKVQRDAPDVVVLDAMMPKADGLEVLARIKGDPALSETPVVMLTARKGQRDIVSALDKGADDYLVKPFIPEELLARLARLIARKSGKR</sequence>
<dbReference type="EMBL" id="CCNE01000014">
    <property type="protein sequence ID" value="CDX55963.1"/>
    <property type="molecule type" value="Genomic_DNA"/>
</dbReference>
<evidence type="ECO:0000259" key="7">
    <source>
        <dbReference type="PROSITE" id="PS50110"/>
    </source>
</evidence>
<dbReference type="InterPro" id="IPR050595">
    <property type="entry name" value="Bact_response_regulator"/>
</dbReference>
<evidence type="ECO:0000256" key="4">
    <source>
        <dbReference type="ARBA" id="ARBA00023125"/>
    </source>
</evidence>
<dbReference type="InterPro" id="IPR011006">
    <property type="entry name" value="CheY-like_superfamily"/>
</dbReference>
<keyword evidence="4" id="KW-0238">DNA-binding</keyword>
<dbReference type="PROSITE" id="PS50110">
    <property type="entry name" value="RESPONSE_REGULATORY"/>
    <property type="match status" value="1"/>
</dbReference>
<protein>
    <submittedName>
        <fullName evidence="8">Response regulator receiver (Modular protein)</fullName>
    </submittedName>
</protein>
<dbReference type="PANTHER" id="PTHR44591">
    <property type="entry name" value="STRESS RESPONSE REGULATOR PROTEIN 1"/>
    <property type="match status" value="1"/>
</dbReference>
<reference evidence="8 9" key="1">
    <citation type="submission" date="2014-08" db="EMBL/GenBank/DDBJ databases">
        <authorList>
            <person name="Moulin Lionel"/>
        </authorList>
    </citation>
    <scope>NUCLEOTIDE SEQUENCE [LARGE SCALE GENOMIC DNA]</scope>
</reference>
<keyword evidence="5" id="KW-0804">Transcription</keyword>
<dbReference type="Pfam" id="PF00072">
    <property type="entry name" value="Response_reg"/>
    <property type="match status" value="1"/>
</dbReference>